<name>A0A7G5XB71_9BACT</name>
<evidence type="ECO:0000313" key="2">
    <source>
        <dbReference type="EMBL" id="QNA42724.1"/>
    </source>
</evidence>
<keyword evidence="1" id="KW-0812">Transmembrane</keyword>
<evidence type="ECO:0000313" key="3">
    <source>
        <dbReference type="Proteomes" id="UP000515344"/>
    </source>
</evidence>
<dbReference type="EMBL" id="CP060007">
    <property type="protein sequence ID" value="QNA42724.1"/>
    <property type="molecule type" value="Genomic_DNA"/>
</dbReference>
<accession>A0A7G5XB71</accession>
<feature type="transmembrane region" description="Helical" evidence="1">
    <location>
        <begin position="55"/>
        <end position="73"/>
    </location>
</feature>
<protein>
    <submittedName>
        <fullName evidence="2">DUF2752 domain-containing protein</fullName>
    </submittedName>
</protein>
<dbReference type="InterPro" id="IPR021215">
    <property type="entry name" value="DUF2752"/>
</dbReference>
<organism evidence="2 3">
    <name type="scientific">Lacibacter sediminis</name>
    <dbReference type="NCBI Taxonomy" id="2760713"/>
    <lineage>
        <taxon>Bacteria</taxon>
        <taxon>Pseudomonadati</taxon>
        <taxon>Bacteroidota</taxon>
        <taxon>Chitinophagia</taxon>
        <taxon>Chitinophagales</taxon>
        <taxon>Chitinophagaceae</taxon>
        <taxon>Lacibacter</taxon>
    </lineage>
</organism>
<sequence>MQVFFLTSFYADAVLWLEKNLLTCPSKKFLHIECPGCGLQRSYIALMKGDFADSFQLYPAAIPMLLLFCYLLLHVFFRFKSGGKILMILYIFCASIIAVHYIYKIVTHQNLT</sequence>
<reference evidence="3" key="1">
    <citation type="submission" date="2020-08" db="EMBL/GenBank/DDBJ databases">
        <title>Lacibacter sp. S13-6-6 genome sequencing.</title>
        <authorList>
            <person name="Jin L."/>
        </authorList>
    </citation>
    <scope>NUCLEOTIDE SEQUENCE [LARGE SCALE GENOMIC DNA]</scope>
    <source>
        <strain evidence="3">S13-6-6</strain>
    </source>
</reference>
<dbReference type="Pfam" id="PF10825">
    <property type="entry name" value="DUF2752"/>
    <property type="match status" value="1"/>
</dbReference>
<dbReference type="Proteomes" id="UP000515344">
    <property type="component" value="Chromosome"/>
</dbReference>
<keyword evidence="1" id="KW-0472">Membrane</keyword>
<feature type="transmembrane region" description="Helical" evidence="1">
    <location>
        <begin position="85"/>
        <end position="103"/>
    </location>
</feature>
<dbReference type="KEGG" id="lacs:H4075_11490"/>
<dbReference type="AlphaFoldDB" id="A0A7G5XB71"/>
<proteinExistence type="predicted"/>
<dbReference type="RefSeq" id="WP_182800990.1">
    <property type="nucleotide sequence ID" value="NZ_CP060007.1"/>
</dbReference>
<keyword evidence="3" id="KW-1185">Reference proteome</keyword>
<gene>
    <name evidence="2" type="ORF">H4075_11490</name>
</gene>
<evidence type="ECO:0000256" key="1">
    <source>
        <dbReference type="SAM" id="Phobius"/>
    </source>
</evidence>
<keyword evidence="1" id="KW-1133">Transmembrane helix</keyword>